<dbReference type="RefSeq" id="WP_132794386.1">
    <property type="nucleotide sequence ID" value="NZ_SLXM01000004.1"/>
</dbReference>
<accession>A0A4R2NU51</accession>
<proteinExistence type="predicted"/>
<sequence>MKKSILKLGTALSKAELQNINGQIGGCDIAPPGCPCIVPPNHPCLSGGGNGGGNTGVCFTPFGSYTISCDSTCNDGTQPIC</sequence>
<dbReference type="Proteomes" id="UP000294564">
    <property type="component" value="Unassembled WGS sequence"/>
</dbReference>
<keyword evidence="2" id="KW-1185">Reference proteome</keyword>
<dbReference type="OrthoDB" id="1191322at2"/>
<reference evidence="1 2" key="1">
    <citation type="submission" date="2019-03" db="EMBL/GenBank/DDBJ databases">
        <title>Genomic Encyclopedia of Type Strains, Phase IV (KMG-IV): sequencing the most valuable type-strain genomes for metagenomic binning, comparative biology and taxonomic classification.</title>
        <authorList>
            <person name="Goeker M."/>
        </authorList>
    </citation>
    <scope>NUCLEOTIDE SEQUENCE [LARGE SCALE GENOMIC DNA]</scope>
    <source>
        <strain evidence="1 2">DSM 14836</strain>
    </source>
</reference>
<name>A0A4R2NU51_9FLAO</name>
<gene>
    <name evidence="1" type="ORF">EV195_10428</name>
</gene>
<protein>
    <submittedName>
        <fullName evidence="1">Uncharacterized protein</fullName>
    </submittedName>
</protein>
<evidence type="ECO:0000313" key="2">
    <source>
        <dbReference type="Proteomes" id="UP000294564"/>
    </source>
</evidence>
<dbReference type="AlphaFoldDB" id="A0A4R2NU51"/>
<organism evidence="1 2">
    <name type="scientific">Tenacibaculum skagerrakense</name>
    <dbReference type="NCBI Taxonomy" id="186571"/>
    <lineage>
        <taxon>Bacteria</taxon>
        <taxon>Pseudomonadati</taxon>
        <taxon>Bacteroidota</taxon>
        <taxon>Flavobacteriia</taxon>
        <taxon>Flavobacteriales</taxon>
        <taxon>Flavobacteriaceae</taxon>
        <taxon>Tenacibaculum</taxon>
    </lineage>
</organism>
<evidence type="ECO:0000313" key="1">
    <source>
        <dbReference type="EMBL" id="TCP24998.1"/>
    </source>
</evidence>
<comment type="caution">
    <text evidence="1">The sequence shown here is derived from an EMBL/GenBank/DDBJ whole genome shotgun (WGS) entry which is preliminary data.</text>
</comment>
<dbReference type="EMBL" id="SLXM01000004">
    <property type="protein sequence ID" value="TCP24998.1"/>
    <property type="molecule type" value="Genomic_DNA"/>
</dbReference>